<name>A0A9W6U8C8_9STRA</name>
<accession>A0A9W6U8C8</accession>
<dbReference type="Proteomes" id="UP001165121">
    <property type="component" value="Unassembled WGS sequence"/>
</dbReference>
<proteinExistence type="predicted"/>
<protein>
    <submittedName>
        <fullName evidence="2">Unnamed protein product</fullName>
    </submittedName>
</protein>
<dbReference type="AlphaFoldDB" id="A0A9W6U8C8"/>
<dbReference type="EMBL" id="BSXT01000613">
    <property type="protein sequence ID" value="GMF31041.1"/>
    <property type="molecule type" value="Genomic_DNA"/>
</dbReference>
<feature type="region of interest" description="Disordered" evidence="1">
    <location>
        <begin position="1"/>
        <end position="111"/>
    </location>
</feature>
<comment type="caution">
    <text evidence="2">The sequence shown here is derived from an EMBL/GenBank/DDBJ whole genome shotgun (WGS) entry which is preliminary data.</text>
</comment>
<keyword evidence="3" id="KW-1185">Reference proteome</keyword>
<evidence type="ECO:0000256" key="1">
    <source>
        <dbReference type="SAM" id="MobiDB-lite"/>
    </source>
</evidence>
<gene>
    <name evidence="2" type="ORF">Pfra01_000700700</name>
</gene>
<reference evidence="2" key="1">
    <citation type="submission" date="2023-04" db="EMBL/GenBank/DDBJ databases">
        <title>Phytophthora fragariaefolia NBRC 109709.</title>
        <authorList>
            <person name="Ichikawa N."/>
            <person name="Sato H."/>
            <person name="Tonouchi N."/>
        </authorList>
    </citation>
    <scope>NUCLEOTIDE SEQUENCE</scope>
    <source>
        <strain evidence="2">NBRC 109709</strain>
    </source>
</reference>
<evidence type="ECO:0000313" key="2">
    <source>
        <dbReference type="EMBL" id="GMF31041.1"/>
    </source>
</evidence>
<feature type="compositionally biased region" description="Basic and acidic residues" evidence="1">
    <location>
        <begin position="59"/>
        <end position="75"/>
    </location>
</feature>
<evidence type="ECO:0000313" key="3">
    <source>
        <dbReference type="Proteomes" id="UP001165121"/>
    </source>
</evidence>
<sequence length="111" mass="11893">MASLRYACKPDESGDGGPGGDEEPQTRRTRNEATAPSITMIIECPEELATSEEGAQAGDRARITEEGVHADDRARRTGKGATTSSALVDMHEAESMETSPVELGTELTWKQ</sequence>
<organism evidence="2 3">
    <name type="scientific">Phytophthora fragariaefolia</name>
    <dbReference type="NCBI Taxonomy" id="1490495"/>
    <lineage>
        <taxon>Eukaryota</taxon>
        <taxon>Sar</taxon>
        <taxon>Stramenopiles</taxon>
        <taxon>Oomycota</taxon>
        <taxon>Peronosporomycetes</taxon>
        <taxon>Peronosporales</taxon>
        <taxon>Peronosporaceae</taxon>
        <taxon>Phytophthora</taxon>
    </lineage>
</organism>